<dbReference type="VEuPathDB" id="FungiDB:CHGG_03581"/>
<dbReference type="Pfam" id="PF17043">
    <property type="entry name" value="MAT1-1-2"/>
    <property type="match status" value="1"/>
</dbReference>
<dbReference type="eggNOG" id="ENOG502T4W9">
    <property type="taxonomic scope" value="Eukaryota"/>
</dbReference>
<gene>
    <name evidence="1" type="ORF">CHGG_03581</name>
</gene>
<reference evidence="2" key="1">
    <citation type="journal article" date="2015" name="Genome Announc.">
        <title>Draft genome sequence of the cellulolytic fungus Chaetomium globosum.</title>
        <authorList>
            <person name="Cuomo C.A."/>
            <person name="Untereiner W.A."/>
            <person name="Ma L.-J."/>
            <person name="Grabherr M."/>
            <person name="Birren B.W."/>
        </authorList>
    </citation>
    <scope>NUCLEOTIDE SEQUENCE [LARGE SCALE GENOMIC DNA]</scope>
    <source>
        <strain evidence="2">ATCC 6205 / CBS 148.51 / DSM 1962 / NBRC 6347 / NRRL 1970</strain>
    </source>
</reference>
<protein>
    <submittedName>
        <fullName evidence="1">Uncharacterized protein</fullName>
    </submittedName>
</protein>
<dbReference type="InterPro" id="IPR031472">
    <property type="entry name" value="MAT1-1-2/MatA-2/Smr1"/>
</dbReference>
<accession>Q2H873</accession>
<dbReference type="Proteomes" id="UP000001056">
    <property type="component" value="Unassembled WGS sequence"/>
</dbReference>
<dbReference type="GeneID" id="4389108"/>
<dbReference type="AlphaFoldDB" id="Q2H873"/>
<evidence type="ECO:0000313" key="2">
    <source>
        <dbReference type="Proteomes" id="UP000001056"/>
    </source>
</evidence>
<evidence type="ECO:0000313" key="1">
    <source>
        <dbReference type="EMBL" id="EAQ91646.1"/>
    </source>
</evidence>
<dbReference type="HOGENOM" id="CLU_794542_0_0_1"/>
<dbReference type="InParanoid" id="Q2H873"/>
<dbReference type="EMBL" id="CH408030">
    <property type="protein sequence ID" value="EAQ91646.1"/>
    <property type="molecule type" value="Genomic_DNA"/>
</dbReference>
<dbReference type="OrthoDB" id="4565977at2759"/>
<name>Q2H873_CHAGB</name>
<organism evidence="1 2">
    <name type="scientific">Chaetomium globosum (strain ATCC 6205 / CBS 148.51 / DSM 1962 / NBRC 6347 / NRRL 1970)</name>
    <name type="common">Soil fungus</name>
    <dbReference type="NCBI Taxonomy" id="306901"/>
    <lineage>
        <taxon>Eukaryota</taxon>
        <taxon>Fungi</taxon>
        <taxon>Dikarya</taxon>
        <taxon>Ascomycota</taxon>
        <taxon>Pezizomycotina</taxon>
        <taxon>Sordariomycetes</taxon>
        <taxon>Sordariomycetidae</taxon>
        <taxon>Sordariales</taxon>
        <taxon>Chaetomiaceae</taxon>
        <taxon>Chaetomium</taxon>
    </lineage>
</organism>
<proteinExistence type="predicted"/>
<dbReference type="RefSeq" id="XP_001230097.1">
    <property type="nucleotide sequence ID" value="XM_001230096.1"/>
</dbReference>
<sequence>MFRILIATKPPCQRLFQTPEDPRCTRVVVPEVQDHVTTAPAVDPPPALRHVPLRGRNSGVDVPTEIDTFENSFDDILQTVSLSLVTTQRVAQSPSLVIVDQPAVVKTVCHFLAADCGLIYNEGVNVYGDFILHKYGHVEQSDVPGPADDNEETERLIRYWHTENLVHPLRHVPGNPWHKFFGNLQPGPIVRPDLFRERKPQPYFRLMFPTTITWVQPEIRRDYDNYREIFEKSLRFPGPRLPEAIRVARTGGVQCRLSHYFRGWKRTEEATILCLKDMSEIPCPEYDLLGLSGLEALNAEVNAPDLAGIALLGEDIPDVPIFLEAESSPERVTIYLSPVCSVCSVVPSN</sequence>
<keyword evidence="2" id="KW-1185">Reference proteome</keyword>